<dbReference type="Gene3D" id="3.30.70.270">
    <property type="match status" value="1"/>
</dbReference>
<comment type="caution">
    <text evidence="2">The sequence shown here is derived from an EMBL/GenBank/DDBJ whole genome shotgun (WGS) entry which is preliminary data.</text>
</comment>
<reference evidence="2" key="2">
    <citation type="submission" date="2022-01" db="EMBL/GenBank/DDBJ databases">
        <authorList>
            <person name="Yamashiro T."/>
            <person name="Shiraishi A."/>
            <person name="Satake H."/>
            <person name="Nakayama K."/>
        </authorList>
    </citation>
    <scope>NUCLEOTIDE SEQUENCE</scope>
</reference>
<accession>A0ABQ5EHL2</accession>
<dbReference type="Gene3D" id="3.10.10.10">
    <property type="entry name" value="HIV Type 1 Reverse Transcriptase, subunit A, domain 1"/>
    <property type="match status" value="1"/>
</dbReference>
<evidence type="ECO:0000313" key="3">
    <source>
        <dbReference type="Proteomes" id="UP001151760"/>
    </source>
</evidence>
<dbReference type="Proteomes" id="UP001151760">
    <property type="component" value="Unassembled WGS sequence"/>
</dbReference>
<evidence type="ECO:0000313" key="2">
    <source>
        <dbReference type="EMBL" id="GJT50354.1"/>
    </source>
</evidence>
<feature type="domain" description="Ty3 transposon capsid-like protein" evidence="1">
    <location>
        <begin position="125"/>
        <end position="202"/>
    </location>
</feature>
<dbReference type="PANTHER" id="PTHR24559:SF444">
    <property type="entry name" value="REVERSE TRANSCRIPTASE DOMAIN-CONTAINING PROTEIN"/>
    <property type="match status" value="1"/>
</dbReference>
<dbReference type="Pfam" id="PF19259">
    <property type="entry name" value="Ty3_capsid"/>
    <property type="match status" value="1"/>
</dbReference>
<sequence>MAPKRKSTSAAPAMTLAAIRKLVADSVAAAMEAQAATMANTDNTDRNTREGETLVARKCSYKELMSCQPSYLKGTEGAVGLIHWFERIELVFLHSNCTEDSKVKFATGTLTEDALSCLTVKGNDLKTYVRRFQELAVLCPTMVPNAGKLMEVFIRGLPRSIEGNVTASKPQTLEEATTIAQRLMDYVTKHSSATRLRNNRNKGPATEATYTTTVTCPDAERQAHLQTNQCPKANISARGKAYVLGNKNAYQDPNIVMVFIAQVMEKKSDERRMEDIPVVREFPEVFLEDLPGLPSVRQVEFQINLIPGAAPVTRAPIRLAPSEMQELSDQLQELADRGYHQRRVRDEDIPKTAFRTRYEHYEFQVMPFGLTNAPAVFMDLINRFLGHVIDSQGIHIDPTKIEAVKNWDLLPHTQRMSEAIRLTDITKDSYMEMGKNNNGLHYKTTQNIK</sequence>
<reference evidence="2" key="1">
    <citation type="journal article" date="2022" name="Int. J. Mol. Sci.">
        <title>Draft Genome of Tanacetum Coccineum: Genomic Comparison of Closely Related Tanacetum-Family Plants.</title>
        <authorList>
            <person name="Yamashiro T."/>
            <person name="Shiraishi A."/>
            <person name="Nakayama K."/>
            <person name="Satake H."/>
        </authorList>
    </citation>
    <scope>NUCLEOTIDE SEQUENCE</scope>
</reference>
<proteinExistence type="predicted"/>
<dbReference type="InterPro" id="IPR043128">
    <property type="entry name" value="Rev_trsase/Diguanyl_cyclase"/>
</dbReference>
<protein>
    <recommendedName>
        <fullName evidence="1">Ty3 transposon capsid-like protein domain-containing protein</fullName>
    </recommendedName>
</protein>
<gene>
    <name evidence="2" type="ORF">Tco_0976511</name>
</gene>
<dbReference type="EMBL" id="BQNB010016313">
    <property type="protein sequence ID" value="GJT50354.1"/>
    <property type="molecule type" value="Genomic_DNA"/>
</dbReference>
<evidence type="ECO:0000259" key="1">
    <source>
        <dbReference type="Pfam" id="PF19259"/>
    </source>
</evidence>
<dbReference type="InterPro" id="IPR043502">
    <property type="entry name" value="DNA/RNA_pol_sf"/>
</dbReference>
<name>A0ABQ5EHL2_9ASTR</name>
<dbReference type="InterPro" id="IPR045358">
    <property type="entry name" value="Ty3_capsid"/>
</dbReference>
<dbReference type="SUPFAM" id="SSF56672">
    <property type="entry name" value="DNA/RNA polymerases"/>
    <property type="match status" value="1"/>
</dbReference>
<dbReference type="PANTHER" id="PTHR24559">
    <property type="entry name" value="TRANSPOSON TY3-I GAG-POL POLYPROTEIN"/>
    <property type="match status" value="1"/>
</dbReference>
<organism evidence="2 3">
    <name type="scientific">Tanacetum coccineum</name>
    <dbReference type="NCBI Taxonomy" id="301880"/>
    <lineage>
        <taxon>Eukaryota</taxon>
        <taxon>Viridiplantae</taxon>
        <taxon>Streptophyta</taxon>
        <taxon>Embryophyta</taxon>
        <taxon>Tracheophyta</taxon>
        <taxon>Spermatophyta</taxon>
        <taxon>Magnoliopsida</taxon>
        <taxon>eudicotyledons</taxon>
        <taxon>Gunneridae</taxon>
        <taxon>Pentapetalae</taxon>
        <taxon>asterids</taxon>
        <taxon>campanulids</taxon>
        <taxon>Asterales</taxon>
        <taxon>Asteraceae</taxon>
        <taxon>Asteroideae</taxon>
        <taxon>Anthemideae</taxon>
        <taxon>Anthemidinae</taxon>
        <taxon>Tanacetum</taxon>
    </lineage>
</organism>
<dbReference type="InterPro" id="IPR053134">
    <property type="entry name" value="RNA-dir_DNA_polymerase"/>
</dbReference>
<keyword evidence="3" id="KW-1185">Reference proteome</keyword>